<evidence type="ECO:0000256" key="8">
    <source>
        <dbReference type="HAMAP-Rule" id="MF_01416"/>
    </source>
</evidence>
<organism evidence="9 10">
    <name type="scientific">Limobrevibacterium gyesilva</name>
    <dbReference type="NCBI Taxonomy" id="2991712"/>
    <lineage>
        <taxon>Bacteria</taxon>
        <taxon>Pseudomonadati</taxon>
        <taxon>Pseudomonadota</taxon>
        <taxon>Alphaproteobacteria</taxon>
        <taxon>Acetobacterales</taxon>
        <taxon>Acetobacteraceae</taxon>
        <taxon>Limobrevibacterium</taxon>
    </lineage>
</organism>
<evidence type="ECO:0000256" key="1">
    <source>
        <dbReference type="ARBA" id="ARBA00004370"/>
    </source>
</evidence>
<evidence type="ECO:0000313" key="10">
    <source>
        <dbReference type="Proteomes" id="UP001165679"/>
    </source>
</evidence>
<comment type="caution">
    <text evidence="9">The sequence shown here is derived from an EMBL/GenBank/DDBJ whole genome shotgun (WGS) entry which is preliminary data.</text>
</comment>
<dbReference type="Pfam" id="PF00213">
    <property type="entry name" value="OSCP"/>
    <property type="match status" value="1"/>
</dbReference>
<dbReference type="PRINTS" id="PR00125">
    <property type="entry name" value="ATPASEDELTA"/>
</dbReference>
<dbReference type="GO" id="GO:0005886">
    <property type="term" value="C:plasma membrane"/>
    <property type="evidence" value="ECO:0007669"/>
    <property type="project" value="UniProtKB-SubCell"/>
</dbReference>
<dbReference type="GO" id="GO:0045259">
    <property type="term" value="C:proton-transporting ATP synthase complex"/>
    <property type="evidence" value="ECO:0007669"/>
    <property type="project" value="UniProtKB-KW"/>
</dbReference>
<reference evidence="9" key="2">
    <citation type="submission" date="2022-10" db="EMBL/GenBank/DDBJ databases">
        <authorList>
            <person name="Trinh H.N."/>
        </authorList>
    </citation>
    <scope>NUCLEOTIDE SEQUENCE</scope>
    <source>
        <strain evidence="9">RN2-1</strain>
    </source>
</reference>
<dbReference type="Proteomes" id="UP001165679">
    <property type="component" value="Unassembled WGS sequence"/>
</dbReference>
<dbReference type="EMBL" id="JAPDNT010000001">
    <property type="protein sequence ID" value="MCW3473705.1"/>
    <property type="molecule type" value="Genomic_DNA"/>
</dbReference>
<comment type="function">
    <text evidence="8">This protein is part of the stalk that links CF(0) to CF(1). It either transmits conformational changes from CF(0) to CF(1) or is implicated in proton conduction.</text>
</comment>
<comment type="subcellular location">
    <subcellularLocation>
        <location evidence="8">Cell membrane</location>
        <topology evidence="8">Peripheral membrane protein</topology>
    </subcellularLocation>
    <subcellularLocation>
        <location evidence="1">Membrane</location>
    </subcellularLocation>
</comment>
<keyword evidence="7 8" id="KW-0066">ATP synthesis</keyword>
<protein>
    <recommendedName>
        <fullName evidence="8">ATP synthase subunit delta</fullName>
    </recommendedName>
    <alternativeName>
        <fullName evidence="8">ATP synthase F(1) sector subunit delta</fullName>
    </alternativeName>
    <alternativeName>
        <fullName evidence="8">F-type ATPase subunit delta</fullName>
        <shortName evidence="8">F-ATPase subunit delta</shortName>
    </alternativeName>
</protein>
<sequence>MENGTAPLASDGSTISLGGGLAGRYAAALYAHADEAHALDQVVEQMDTLGRMIDESPFLSRLLESPLIDVSTAQKAIRSVLTEHGFNKIVQDFVGVVVSNRRMRALRTIVGTFSALVAEKRGVVVVHVESAYPLSGVQEQQLRARLIEAGYGNVNIVKRVDPALLGGLVVKIGARLYDTSLKSRLQRLQYAMKGAA</sequence>
<dbReference type="InterPro" id="IPR026015">
    <property type="entry name" value="ATP_synth_OSCP/delta_N_sf"/>
</dbReference>
<evidence type="ECO:0000256" key="5">
    <source>
        <dbReference type="ARBA" id="ARBA00023136"/>
    </source>
</evidence>
<comment type="similarity">
    <text evidence="8">Belongs to the ATPase delta chain family.</text>
</comment>
<dbReference type="Gene3D" id="1.10.520.20">
    <property type="entry name" value="N-terminal domain of the delta subunit of the F1F0-ATP synthase"/>
    <property type="match status" value="1"/>
</dbReference>
<comment type="function">
    <text evidence="8">F(1)F(0) ATP synthase produces ATP from ADP in the presence of a proton or sodium gradient. F-type ATPases consist of two structural domains, F(1) containing the extramembraneous catalytic core and F(0) containing the membrane proton channel, linked together by a central stalk and a peripheral stalk. During catalysis, ATP synthesis in the catalytic domain of F(1) is coupled via a rotary mechanism of the central stalk subunits to proton translocation.</text>
</comment>
<proteinExistence type="inferred from homology"/>
<keyword evidence="5 8" id="KW-0472">Membrane</keyword>
<dbReference type="PANTHER" id="PTHR11910">
    <property type="entry name" value="ATP SYNTHASE DELTA CHAIN"/>
    <property type="match status" value="1"/>
</dbReference>
<name>A0AA42CGC7_9PROT</name>
<evidence type="ECO:0000256" key="6">
    <source>
        <dbReference type="ARBA" id="ARBA00023196"/>
    </source>
</evidence>
<dbReference type="SUPFAM" id="SSF47928">
    <property type="entry name" value="N-terminal domain of the delta subunit of the F1F0-ATP synthase"/>
    <property type="match status" value="1"/>
</dbReference>
<dbReference type="NCBIfam" id="TIGR01145">
    <property type="entry name" value="ATP_synt_delta"/>
    <property type="match status" value="1"/>
</dbReference>
<evidence type="ECO:0000256" key="3">
    <source>
        <dbReference type="ARBA" id="ARBA00022781"/>
    </source>
</evidence>
<evidence type="ECO:0000256" key="7">
    <source>
        <dbReference type="ARBA" id="ARBA00023310"/>
    </source>
</evidence>
<keyword evidence="8" id="KW-1003">Cell membrane</keyword>
<dbReference type="InterPro" id="IPR020781">
    <property type="entry name" value="ATPase_OSCP/d_CS"/>
</dbReference>
<keyword evidence="10" id="KW-1185">Reference proteome</keyword>
<keyword evidence="2 8" id="KW-0813">Transport</keyword>
<dbReference type="PROSITE" id="PS00389">
    <property type="entry name" value="ATPASE_DELTA"/>
    <property type="match status" value="1"/>
</dbReference>
<gene>
    <name evidence="8 9" type="primary">atpH</name>
    <name evidence="9" type="ORF">OL599_03875</name>
</gene>
<evidence type="ECO:0000313" key="9">
    <source>
        <dbReference type="EMBL" id="MCW3473705.1"/>
    </source>
</evidence>
<dbReference type="HAMAP" id="MF_01416">
    <property type="entry name" value="ATP_synth_delta_bact"/>
    <property type="match status" value="1"/>
</dbReference>
<dbReference type="InterPro" id="IPR000711">
    <property type="entry name" value="ATPase_OSCP/dsu"/>
</dbReference>
<evidence type="ECO:0000256" key="2">
    <source>
        <dbReference type="ARBA" id="ARBA00022448"/>
    </source>
</evidence>
<dbReference type="GO" id="GO:0046933">
    <property type="term" value="F:proton-transporting ATP synthase activity, rotational mechanism"/>
    <property type="evidence" value="ECO:0007669"/>
    <property type="project" value="UniProtKB-UniRule"/>
</dbReference>
<keyword evidence="3 8" id="KW-0375">Hydrogen ion transport</keyword>
<evidence type="ECO:0000256" key="4">
    <source>
        <dbReference type="ARBA" id="ARBA00023065"/>
    </source>
</evidence>
<reference evidence="9" key="1">
    <citation type="submission" date="2022-09" db="EMBL/GenBank/DDBJ databases">
        <title>Rhodovastum sp. nov. RN2-1 isolated from soil in Seongnam, South Korea.</title>
        <authorList>
            <person name="Le N.T."/>
        </authorList>
    </citation>
    <scope>NUCLEOTIDE SEQUENCE</scope>
    <source>
        <strain evidence="9">RN2-1</strain>
    </source>
</reference>
<keyword evidence="6 8" id="KW-0139">CF(1)</keyword>
<accession>A0AA42CGC7</accession>
<keyword evidence="4 8" id="KW-0406">Ion transport</keyword>
<dbReference type="AlphaFoldDB" id="A0AA42CGC7"/>